<name>A0A6A6EV05_9PEZI</name>
<dbReference type="AlphaFoldDB" id="A0A6A6EV05"/>
<feature type="non-terminal residue" evidence="2">
    <location>
        <position position="1"/>
    </location>
</feature>
<organism evidence="2 3">
    <name type="scientific">Zopfia rhizophila CBS 207.26</name>
    <dbReference type="NCBI Taxonomy" id="1314779"/>
    <lineage>
        <taxon>Eukaryota</taxon>
        <taxon>Fungi</taxon>
        <taxon>Dikarya</taxon>
        <taxon>Ascomycota</taxon>
        <taxon>Pezizomycotina</taxon>
        <taxon>Dothideomycetes</taxon>
        <taxon>Dothideomycetes incertae sedis</taxon>
        <taxon>Zopfiaceae</taxon>
        <taxon>Zopfia</taxon>
    </lineage>
</organism>
<evidence type="ECO:0000256" key="1">
    <source>
        <dbReference type="SAM" id="MobiDB-lite"/>
    </source>
</evidence>
<protein>
    <submittedName>
        <fullName evidence="2">Uncharacterized protein</fullName>
    </submittedName>
</protein>
<evidence type="ECO:0000313" key="3">
    <source>
        <dbReference type="Proteomes" id="UP000800200"/>
    </source>
</evidence>
<sequence length="87" mass="10332">TFSPFICYFLLQELNGFQANISMLRQKEMEIDEWGLRFNLVYIYIGERERARVNLEVVSRPPEATTEKKESDQLQTGEDQRKEERGD</sequence>
<feature type="compositionally biased region" description="Basic and acidic residues" evidence="1">
    <location>
        <begin position="65"/>
        <end position="87"/>
    </location>
</feature>
<dbReference type="EMBL" id="ML994611">
    <property type="protein sequence ID" value="KAF2194833.1"/>
    <property type="molecule type" value="Genomic_DNA"/>
</dbReference>
<keyword evidence="3" id="KW-1185">Reference proteome</keyword>
<dbReference type="Proteomes" id="UP000800200">
    <property type="component" value="Unassembled WGS sequence"/>
</dbReference>
<reference evidence="2" key="1">
    <citation type="journal article" date="2020" name="Stud. Mycol.">
        <title>101 Dothideomycetes genomes: a test case for predicting lifestyles and emergence of pathogens.</title>
        <authorList>
            <person name="Haridas S."/>
            <person name="Albert R."/>
            <person name="Binder M."/>
            <person name="Bloem J."/>
            <person name="Labutti K."/>
            <person name="Salamov A."/>
            <person name="Andreopoulos B."/>
            <person name="Baker S."/>
            <person name="Barry K."/>
            <person name="Bills G."/>
            <person name="Bluhm B."/>
            <person name="Cannon C."/>
            <person name="Castanera R."/>
            <person name="Culley D."/>
            <person name="Daum C."/>
            <person name="Ezra D."/>
            <person name="Gonzalez J."/>
            <person name="Henrissat B."/>
            <person name="Kuo A."/>
            <person name="Liang C."/>
            <person name="Lipzen A."/>
            <person name="Lutzoni F."/>
            <person name="Magnuson J."/>
            <person name="Mondo S."/>
            <person name="Nolan M."/>
            <person name="Ohm R."/>
            <person name="Pangilinan J."/>
            <person name="Park H.-J."/>
            <person name="Ramirez L."/>
            <person name="Alfaro M."/>
            <person name="Sun H."/>
            <person name="Tritt A."/>
            <person name="Yoshinaga Y."/>
            <person name="Zwiers L.-H."/>
            <person name="Turgeon B."/>
            <person name="Goodwin S."/>
            <person name="Spatafora J."/>
            <person name="Crous P."/>
            <person name="Grigoriev I."/>
        </authorList>
    </citation>
    <scope>NUCLEOTIDE SEQUENCE</scope>
    <source>
        <strain evidence="2">CBS 207.26</strain>
    </source>
</reference>
<feature type="region of interest" description="Disordered" evidence="1">
    <location>
        <begin position="59"/>
        <end position="87"/>
    </location>
</feature>
<accession>A0A6A6EV05</accession>
<gene>
    <name evidence="2" type="ORF">K469DRAFT_706315</name>
</gene>
<evidence type="ECO:0000313" key="2">
    <source>
        <dbReference type="EMBL" id="KAF2194833.1"/>
    </source>
</evidence>
<proteinExistence type="predicted"/>